<keyword evidence="4" id="KW-1185">Reference proteome</keyword>
<dbReference type="PANTHER" id="PTHR48104">
    <property type="entry name" value="METACASPASE-4"/>
    <property type="match status" value="1"/>
</dbReference>
<dbReference type="AlphaFoldDB" id="A0A8X8H4L9"/>
<protein>
    <submittedName>
        <fullName evidence="3">Caspase family protein</fullName>
    </submittedName>
</protein>
<dbReference type="RefSeq" id="WP_174539976.1">
    <property type="nucleotide sequence ID" value="NZ_WHUT02000013.1"/>
</dbReference>
<evidence type="ECO:0000313" key="3">
    <source>
        <dbReference type="EMBL" id="NUB46289.1"/>
    </source>
</evidence>
<feature type="signal peptide" evidence="1">
    <location>
        <begin position="1"/>
        <end position="19"/>
    </location>
</feature>
<name>A0A8X8H4L9_9RHOB</name>
<gene>
    <name evidence="3" type="ORF">GEU84_018000</name>
</gene>
<dbReference type="Pfam" id="PF00656">
    <property type="entry name" value="Peptidase_C14"/>
    <property type="match status" value="1"/>
</dbReference>
<evidence type="ECO:0000259" key="2">
    <source>
        <dbReference type="Pfam" id="PF00656"/>
    </source>
</evidence>
<dbReference type="GO" id="GO:0005737">
    <property type="term" value="C:cytoplasm"/>
    <property type="evidence" value="ECO:0007669"/>
    <property type="project" value="TreeGrafter"/>
</dbReference>
<dbReference type="GO" id="GO:0004197">
    <property type="term" value="F:cysteine-type endopeptidase activity"/>
    <property type="evidence" value="ECO:0007669"/>
    <property type="project" value="InterPro"/>
</dbReference>
<comment type="caution">
    <text evidence="3">The sequence shown here is derived from an EMBL/GenBank/DDBJ whole genome shotgun (WGS) entry which is preliminary data.</text>
</comment>
<dbReference type="Gene3D" id="3.40.50.1460">
    <property type="match status" value="1"/>
</dbReference>
<dbReference type="InterPro" id="IPR050452">
    <property type="entry name" value="Metacaspase"/>
</dbReference>
<dbReference type="InterPro" id="IPR011600">
    <property type="entry name" value="Pept_C14_caspase"/>
</dbReference>
<dbReference type="EMBL" id="WHUT02000013">
    <property type="protein sequence ID" value="NUB46289.1"/>
    <property type="molecule type" value="Genomic_DNA"/>
</dbReference>
<accession>A0A8X8H4L9</accession>
<organism evidence="3 4">
    <name type="scientific">Fertoeibacter niger</name>
    <dbReference type="NCBI Taxonomy" id="2656921"/>
    <lineage>
        <taxon>Bacteria</taxon>
        <taxon>Pseudomonadati</taxon>
        <taxon>Pseudomonadota</taxon>
        <taxon>Alphaproteobacteria</taxon>
        <taxon>Rhodobacterales</taxon>
        <taxon>Paracoccaceae</taxon>
        <taxon>Fertoeibacter</taxon>
    </lineage>
</organism>
<reference evidence="3" key="1">
    <citation type="submission" date="2020-05" db="EMBL/GenBank/DDBJ databases">
        <title>Fertoebacter nigrum gen. nov., sp. nov., a new member of the family Rhodobacteraceae.</title>
        <authorList>
            <person name="Szuroczki S."/>
            <person name="Abbaszade G."/>
            <person name="Buni D."/>
            <person name="Schumann P."/>
            <person name="Toth E."/>
        </authorList>
    </citation>
    <scope>NUCLEOTIDE SEQUENCE</scope>
    <source>
        <strain evidence="3">RG-N-1a</strain>
    </source>
</reference>
<sequence length="658" mass="67265">MRALILPLLCLCLCGPAVAETRALLVGVGDYTYLDADLRGPANDVALMAEVLIARGVAAQGITVLASGEVPDLPAGVTYGLPHGTAIREAMLALLFASGPGDTVVFHFSGHGSQTPDISGDEPGGFDEILLPMDARGWNGGTGMVEGALLDDDLQVWAQAVLDRGARLVGVIDACHSATGFRAAGGAGVARVLEPGALGIPDDVPVVVGADTPPLRGDFVFLYSSQSDQRSFEYPVGGDDGPWYGAFSLALAQVLRDAPEASWAQVLAATSAGMTRGAVRQDPDGEGPLLDSVVFGSGTADRRYPLLQGRLKAGLLQGLTAGSMVAVYPLAAGGEPVAHARLAALTADGARLEGANLPPQGWAEVVEPAPPPPLRLAVGQGLAPEWQAALADARAAELFEPAAGGADLRLMPTPAGPALVGADGVLDPAGPGSSPRIFPREGESVSDALARVLEQAGHGLRLRGLIAGMAGRGLAVGGPPLAMEVQGRRGKAMDGGCAASGPLAPLDPAAGVAPCDEIWLTLTNRAGKPQDVTVLYQARDFALTPLWPVSALSNRLAPGESARIGLRIEAPPDGGGGFEDILVLAVPATPGAARSDLTGLASPQRMRASADPLLARFAALLEPDGTTRDFTPRRPALAFLRQPVRLNPSVTAPPPANN</sequence>
<evidence type="ECO:0000256" key="1">
    <source>
        <dbReference type="SAM" id="SignalP"/>
    </source>
</evidence>
<dbReference type="GO" id="GO:0006508">
    <property type="term" value="P:proteolysis"/>
    <property type="evidence" value="ECO:0007669"/>
    <property type="project" value="InterPro"/>
</dbReference>
<proteinExistence type="predicted"/>
<feature type="domain" description="Peptidase C14 caspase" evidence="2">
    <location>
        <begin position="22"/>
        <end position="275"/>
    </location>
</feature>
<dbReference type="Proteomes" id="UP000484076">
    <property type="component" value="Unassembled WGS sequence"/>
</dbReference>
<feature type="chain" id="PRO_5036488161" evidence="1">
    <location>
        <begin position="20"/>
        <end position="658"/>
    </location>
</feature>
<evidence type="ECO:0000313" key="4">
    <source>
        <dbReference type="Proteomes" id="UP000484076"/>
    </source>
</evidence>
<keyword evidence="1" id="KW-0732">Signal</keyword>
<dbReference type="PANTHER" id="PTHR48104:SF30">
    <property type="entry name" value="METACASPASE-1"/>
    <property type="match status" value="1"/>
</dbReference>